<proteinExistence type="predicted"/>
<keyword evidence="1" id="KW-1003">Cell membrane</keyword>
<reference evidence="8 9" key="1">
    <citation type="journal article" date="2016" name="Nat. Commun.">
        <title>Thousands of microbial genomes shed light on interconnected biogeochemical processes in an aquifer system.</title>
        <authorList>
            <person name="Anantharaman K."/>
            <person name="Brown C.T."/>
            <person name="Hug L.A."/>
            <person name="Sharon I."/>
            <person name="Castelle C.J."/>
            <person name="Probst A.J."/>
            <person name="Thomas B.C."/>
            <person name="Singh A."/>
            <person name="Wilkins M.J."/>
            <person name="Karaoz U."/>
            <person name="Brodie E.L."/>
            <person name="Williams K.H."/>
            <person name="Hubbard S.S."/>
            <person name="Banfield J.F."/>
        </authorList>
    </citation>
    <scope>NUCLEOTIDE SEQUENCE [LARGE SCALE GENOMIC DNA]</scope>
</reference>
<dbReference type="GO" id="GO:0005886">
    <property type="term" value="C:plasma membrane"/>
    <property type="evidence" value="ECO:0007669"/>
    <property type="project" value="InterPro"/>
</dbReference>
<name>A0A1F6V5P4_9PROT</name>
<sequence>MKRLFYSLVIVVTLVFGVTFAFLNRQEIDLAYYFGLQWRGSLSIALLATLTIGVAIGYLASLRMVLRMQRQLVQARKEVRQIEQEVMNLRALPIKDVI</sequence>
<feature type="transmembrane region" description="Helical" evidence="6">
    <location>
        <begin position="43"/>
        <end position="66"/>
    </location>
</feature>
<comment type="caution">
    <text evidence="8">The sequence shown here is derived from an EMBL/GenBank/DDBJ whole genome shotgun (WGS) entry which is preliminary data.</text>
</comment>
<evidence type="ECO:0000313" key="8">
    <source>
        <dbReference type="EMBL" id="OGI65030.1"/>
    </source>
</evidence>
<gene>
    <name evidence="8" type="ORF">A2W18_05570</name>
</gene>
<evidence type="ECO:0000256" key="3">
    <source>
        <dbReference type="ARBA" id="ARBA00022989"/>
    </source>
</evidence>
<evidence type="ECO:0000256" key="1">
    <source>
        <dbReference type="ARBA" id="ARBA00022475"/>
    </source>
</evidence>
<dbReference type="EMBL" id="MFSP01000113">
    <property type="protein sequence ID" value="OGI65030.1"/>
    <property type="molecule type" value="Genomic_DNA"/>
</dbReference>
<keyword evidence="4 6" id="KW-0472">Membrane</keyword>
<keyword evidence="3 6" id="KW-1133">Transmembrane helix</keyword>
<dbReference type="AlphaFoldDB" id="A0A1F6V5P4"/>
<dbReference type="InterPro" id="IPR010445">
    <property type="entry name" value="LapA_dom"/>
</dbReference>
<dbReference type="Proteomes" id="UP000179076">
    <property type="component" value="Unassembled WGS sequence"/>
</dbReference>
<organism evidence="8 9">
    <name type="scientific">Candidatus Muproteobacteria bacterium RBG_16_60_9</name>
    <dbReference type="NCBI Taxonomy" id="1817755"/>
    <lineage>
        <taxon>Bacteria</taxon>
        <taxon>Pseudomonadati</taxon>
        <taxon>Pseudomonadota</taxon>
        <taxon>Candidatus Muproteobacteria</taxon>
    </lineage>
</organism>
<protein>
    <recommendedName>
        <fullName evidence="7">Lipopolysaccharide assembly protein A domain-containing protein</fullName>
    </recommendedName>
</protein>
<dbReference type="Pfam" id="PF06305">
    <property type="entry name" value="LapA_dom"/>
    <property type="match status" value="1"/>
</dbReference>
<feature type="transmembrane region" description="Helical" evidence="6">
    <location>
        <begin position="5"/>
        <end position="23"/>
    </location>
</feature>
<keyword evidence="5" id="KW-0175">Coiled coil</keyword>
<evidence type="ECO:0000313" key="9">
    <source>
        <dbReference type="Proteomes" id="UP000179076"/>
    </source>
</evidence>
<evidence type="ECO:0000256" key="2">
    <source>
        <dbReference type="ARBA" id="ARBA00022692"/>
    </source>
</evidence>
<evidence type="ECO:0000259" key="7">
    <source>
        <dbReference type="Pfam" id="PF06305"/>
    </source>
</evidence>
<evidence type="ECO:0000256" key="4">
    <source>
        <dbReference type="ARBA" id="ARBA00023136"/>
    </source>
</evidence>
<evidence type="ECO:0000256" key="5">
    <source>
        <dbReference type="SAM" id="Coils"/>
    </source>
</evidence>
<evidence type="ECO:0000256" key="6">
    <source>
        <dbReference type="SAM" id="Phobius"/>
    </source>
</evidence>
<keyword evidence="2 6" id="KW-0812">Transmembrane</keyword>
<feature type="coiled-coil region" evidence="5">
    <location>
        <begin position="65"/>
        <end position="92"/>
    </location>
</feature>
<feature type="domain" description="Lipopolysaccharide assembly protein A" evidence="7">
    <location>
        <begin position="24"/>
        <end position="86"/>
    </location>
</feature>
<accession>A0A1F6V5P4</accession>